<evidence type="ECO:0000313" key="1">
    <source>
        <dbReference type="EMBL" id="QDA61546.1"/>
    </source>
</evidence>
<keyword evidence="2" id="KW-1185">Reference proteome</keyword>
<dbReference type="Proteomes" id="UP000305398">
    <property type="component" value="Chromosome"/>
</dbReference>
<gene>
    <name evidence="1" type="ORF">FHG12_16220</name>
</gene>
<proteinExistence type="predicted"/>
<organism evidence="1 2">
    <name type="scientific">Hymenobacter jejuensis</name>
    <dbReference type="NCBI Taxonomy" id="2502781"/>
    <lineage>
        <taxon>Bacteria</taxon>
        <taxon>Pseudomonadati</taxon>
        <taxon>Bacteroidota</taxon>
        <taxon>Cytophagia</taxon>
        <taxon>Cytophagales</taxon>
        <taxon>Hymenobacteraceae</taxon>
        <taxon>Hymenobacter</taxon>
    </lineage>
</organism>
<accession>A0A5B8A4A5</accession>
<dbReference type="KEGG" id="hyj:FHG12_16220"/>
<protein>
    <submittedName>
        <fullName evidence="1">Uncharacterized protein</fullName>
    </submittedName>
</protein>
<evidence type="ECO:0000313" key="2">
    <source>
        <dbReference type="Proteomes" id="UP000305398"/>
    </source>
</evidence>
<name>A0A5B8A4A5_9BACT</name>
<dbReference type="AlphaFoldDB" id="A0A5B8A4A5"/>
<dbReference type="RefSeq" id="WP_139516720.1">
    <property type="nucleotide sequence ID" value="NZ_CP040896.1"/>
</dbReference>
<sequence>MEQPQNMADVLAENADLRAQLTKRNAQLYDALCALASMWNQYCPPPRTHQSMSAGEEAEEVLTEWRLLLPDKSALYLDELSSGPEELPEQVRSLLSDI</sequence>
<dbReference type="EMBL" id="CP040896">
    <property type="protein sequence ID" value="QDA61546.1"/>
    <property type="molecule type" value="Genomic_DNA"/>
</dbReference>
<dbReference type="OrthoDB" id="887235at2"/>
<reference evidence="1 2" key="1">
    <citation type="submission" date="2019-06" db="EMBL/GenBank/DDBJ databases">
        <authorList>
            <person name="Srinivasan S."/>
        </authorList>
    </citation>
    <scope>NUCLEOTIDE SEQUENCE [LARGE SCALE GENOMIC DNA]</scope>
    <source>
        <strain evidence="1 2">17J68-5</strain>
    </source>
</reference>